<dbReference type="InterPro" id="IPR050229">
    <property type="entry name" value="GlpE_sulfurtransferase"/>
</dbReference>
<comment type="caution">
    <text evidence="2">The sequence shown here is derived from an EMBL/GenBank/DDBJ whole genome shotgun (WGS) entry which is preliminary data.</text>
</comment>
<name>A0A0A6Y0X2_9BACI</name>
<sequence>MGNIKAITTDELEQKLKSGETIHLVDVREEEEVQEGMIPQAKHIPMGEIPEALDQFKQDEEYTFICRSGQRSMRVCQFMKDQGYTVCNVTGGMLNWKGEAIPKEDIQNNGI</sequence>
<dbReference type="InterPro" id="IPR001763">
    <property type="entry name" value="Rhodanese-like_dom"/>
</dbReference>
<evidence type="ECO:0000313" key="3">
    <source>
        <dbReference type="EMBL" id="NEY21002.1"/>
    </source>
</evidence>
<evidence type="ECO:0000313" key="4">
    <source>
        <dbReference type="Proteomes" id="UP000030588"/>
    </source>
</evidence>
<evidence type="ECO:0000313" key="2">
    <source>
        <dbReference type="EMBL" id="KHD85942.1"/>
    </source>
</evidence>
<feature type="domain" description="Rhodanese" evidence="1">
    <location>
        <begin position="18"/>
        <end position="105"/>
    </location>
</feature>
<accession>A0A0A6Y0X2</accession>
<evidence type="ECO:0000259" key="1">
    <source>
        <dbReference type="PROSITE" id="PS50206"/>
    </source>
</evidence>
<dbReference type="PANTHER" id="PTHR43031">
    <property type="entry name" value="FAD-DEPENDENT OXIDOREDUCTASE"/>
    <property type="match status" value="1"/>
</dbReference>
<dbReference type="AlphaFoldDB" id="A0A0A6Y0X2"/>
<gene>
    <name evidence="3" type="ORF">G4D61_13680</name>
    <name evidence="2" type="ORF">NG54_06100</name>
</gene>
<keyword evidence="5" id="KW-1185">Reference proteome</keyword>
<proteinExistence type="predicted"/>
<dbReference type="OrthoDB" id="9800872at2"/>
<reference evidence="2 4" key="1">
    <citation type="submission" date="2014-10" db="EMBL/GenBank/DDBJ databases">
        <title>Draft genome of phytase producing Bacillus ginsengihumi strain M2.11.</title>
        <authorList>
            <person name="Toymentseva A."/>
            <person name="Boulygina E.A."/>
            <person name="Kazakov S.V."/>
            <person name="Kayumov I."/>
            <person name="Suleimanova A.D."/>
            <person name="Mardanova A.M."/>
            <person name="Maria S.N."/>
            <person name="Sergey M.Y."/>
            <person name="Sharipova M.R."/>
        </authorList>
    </citation>
    <scope>NUCLEOTIDE SEQUENCE [LARGE SCALE GENOMIC DNA]</scope>
    <source>
        <strain evidence="2 4">M2.11</strain>
    </source>
</reference>
<dbReference type="Proteomes" id="UP000476934">
    <property type="component" value="Unassembled WGS sequence"/>
</dbReference>
<dbReference type="SUPFAM" id="SSF52821">
    <property type="entry name" value="Rhodanese/Cell cycle control phosphatase"/>
    <property type="match status" value="1"/>
</dbReference>
<dbReference type="Proteomes" id="UP000030588">
    <property type="component" value="Unassembled WGS sequence"/>
</dbReference>
<reference evidence="3 5" key="3">
    <citation type="submission" date="2020-03" db="EMBL/GenBank/DDBJ databases">
        <title>Bacillus aquiflavi sp. nov., isolated from yellow water of strong flavor Chinese baijiu in Yibin region of China.</title>
        <authorList>
            <person name="Xie J."/>
        </authorList>
    </citation>
    <scope>NUCLEOTIDE SEQUENCE [LARGE SCALE GENOMIC DNA]</scope>
    <source>
        <strain evidence="3 5">Gsoil 114</strain>
    </source>
</reference>
<dbReference type="CDD" id="cd00158">
    <property type="entry name" value="RHOD"/>
    <property type="match status" value="1"/>
</dbReference>
<reference evidence="3 5" key="2">
    <citation type="submission" date="2020-02" db="EMBL/GenBank/DDBJ databases">
        <authorList>
            <person name="Feng H."/>
        </authorList>
    </citation>
    <scope>NUCLEOTIDE SEQUENCE [LARGE SCALE GENOMIC DNA]</scope>
    <source>
        <strain evidence="3 5">Gsoil 114</strain>
    </source>
</reference>
<evidence type="ECO:0000313" key="5">
    <source>
        <dbReference type="Proteomes" id="UP000476934"/>
    </source>
</evidence>
<dbReference type="SMART" id="SM00450">
    <property type="entry name" value="RHOD"/>
    <property type="match status" value="1"/>
</dbReference>
<dbReference type="EMBL" id="JAAIWK010000024">
    <property type="protein sequence ID" value="NEY21002.1"/>
    <property type="molecule type" value="Genomic_DNA"/>
</dbReference>
<dbReference type="Gene3D" id="3.40.250.10">
    <property type="entry name" value="Rhodanese-like domain"/>
    <property type="match status" value="1"/>
</dbReference>
<dbReference type="EMBL" id="JRUN01000013">
    <property type="protein sequence ID" value="KHD85942.1"/>
    <property type="molecule type" value="Genomic_DNA"/>
</dbReference>
<dbReference type="GO" id="GO:0016740">
    <property type="term" value="F:transferase activity"/>
    <property type="evidence" value="ECO:0007669"/>
    <property type="project" value="UniProtKB-KW"/>
</dbReference>
<protein>
    <submittedName>
        <fullName evidence="3">Rhodanese-like domain-containing protein</fullName>
    </submittedName>
    <submittedName>
        <fullName evidence="2">Sulfurtransferase</fullName>
    </submittedName>
</protein>
<dbReference type="PROSITE" id="PS50206">
    <property type="entry name" value="RHODANESE_3"/>
    <property type="match status" value="1"/>
</dbReference>
<dbReference type="RefSeq" id="WP_035353873.1">
    <property type="nucleotide sequence ID" value="NZ_JAAIWK010000024.1"/>
</dbReference>
<dbReference type="PANTHER" id="PTHR43031:SF17">
    <property type="entry name" value="SULFURTRANSFERASE YTWF-RELATED"/>
    <property type="match status" value="1"/>
</dbReference>
<dbReference type="STRING" id="363870.NG54_06100"/>
<dbReference type="Pfam" id="PF00581">
    <property type="entry name" value="Rhodanese"/>
    <property type="match status" value="1"/>
</dbReference>
<dbReference type="InterPro" id="IPR036873">
    <property type="entry name" value="Rhodanese-like_dom_sf"/>
</dbReference>
<keyword evidence="2" id="KW-0808">Transferase</keyword>
<organism evidence="2 4">
    <name type="scientific">Heyndrickxia ginsengihumi</name>
    <dbReference type="NCBI Taxonomy" id="363870"/>
    <lineage>
        <taxon>Bacteria</taxon>
        <taxon>Bacillati</taxon>
        <taxon>Bacillota</taxon>
        <taxon>Bacilli</taxon>
        <taxon>Bacillales</taxon>
        <taxon>Bacillaceae</taxon>
        <taxon>Heyndrickxia</taxon>
    </lineage>
</organism>